<dbReference type="AlphaFoldDB" id="A0AAD8DYE5"/>
<dbReference type="Pfam" id="PF17917">
    <property type="entry name" value="RT_RNaseH"/>
    <property type="match status" value="1"/>
</dbReference>
<gene>
    <name evidence="12" type="ORF">PYW07_017439</name>
</gene>
<keyword evidence="3" id="KW-0808">Transferase</keyword>
<evidence type="ECO:0000313" key="12">
    <source>
        <dbReference type="EMBL" id="KAJ8730401.1"/>
    </source>
</evidence>
<dbReference type="PANTHER" id="PTHR37984:SF5">
    <property type="entry name" value="PROTEIN NYNRIN-LIKE"/>
    <property type="match status" value="1"/>
</dbReference>
<feature type="region of interest" description="Disordered" evidence="9">
    <location>
        <begin position="675"/>
        <end position="696"/>
    </location>
</feature>
<dbReference type="GO" id="GO:0003676">
    <property type="term" value="F:nucleic acid binding"/>
    <property type="evidence" value="ECO:0007669"/>
    <property type="project" value="InterPro"/>
</dbReference>
<dbReference type="Gene3D" id="3.10.10.10">
    <property type="entry name" value="HIV Type 1 Reverse Transcriptase, subunit A, domain 1"/>
    <property type="match status" value="1"/>
</dbReference>
<sequence length="1270" mass="145787">MPIINESIKFKIKGIDSTTDSPLSTLGQIPVTISTHSETHSDCKYLTHTFNLIDGLTIPYDGIVGNDLFNSMNGQINYEESMLYLKDIKFQMYFNEPVYTIPARTEVIIECTVENPEIGEGLIIDQHISRNLLIANCMVKVKNNNRINISILNTLEAPVMINSDLQLRLEPFQLQASIFIGTSDECHTFERTEEVLKELRVSHLNSEETEALYSVCSQFSDVFHLPDDQLTSTDAIEHKIKTTSDDPIHVKTYRFPECHKKEVDSQIEKMLRQGIIKPSMSPWSSPIWVVPKKLDASGQRKWRVVIDYRKLNDITIGDSYPIPNIAEILDQLGKSKYFSTLDLASGFHQINMSAEDSPKTAFSVPKGHYEFTRMPFGLKNAPSTFQRLMNSALSGLQGIQCFVYLDDIVIYSYDLASHIDNLTNVFGRLRQFKLKLQPDKCEFLRKEVSYLGHVITDKGVKPNAAKVSAILDFPVPKTPKDVKSFLGFVSYYRRFIPDLSSIAKPLTNLLKKNVEFVWSNEHQLAFEILKNKLITAPLLIYPDFSKPFILTCDASNYAISSILSQGEVGKDKPIAYASRTLNKSESNYSTTEKELLAILFGCKTFRPYLYGRKFLIVTDHRPLRWLFNHSDPSSKLQRWRLKLEEYEYEIIYRKGKLNNAADALSRYPPVKPINAIDPVPSTSGQNLNPPGSNRTIDSDDLVQLEDLIDPLVPPRSLPELGNLDDLDNVTNRNTPSPIDHSDPTTPSDNSSHSTLDGNYSDFLKTISKDFNSNVTIIEHNESLCKTDKKYIIIPTSIDMDESVPYVQEIISNIPNLSEFSLLERTLHTYLKYELENKIYYFLFTKVNHFDTCTYDDIYKSLKSLRNELVVDLTGQNNPEIAISDFSNPFDSHQYLKVYNIILYLFHNSEINVHIYKNAIIYPSLSEIPKIMKENHDLPIAGHLGSTRMLKRIQEKYYWKNMRSDVENYVKKCPQCQTNKALRKVNRAPMQITSLSTRPFERVALDIVGPLPEAGNDRFRYILTLQDDLTKFSTAYPITNTTAEESCECLVHFITLFGIPKMILTDQGTNFTAELFKQTCKLLKIKQLWSTPYHPQTQGALERSHSTLKEYLKSYINEEQNNWHRFVYTAMLAYNSAIHSTTHFSPYELVFGTKPYVPDSVYEETAGVTYPDYVRVLQNRLKYCRTKAIEHIQKSKVNSKAYYDTRTRPIKYKVGDLVYLKNHLRLRKALSPIWKGPYKIIKIHGNNTASLLINRRHVKHHFDEMKLHTSA</sequence>
<evidence type="ECO:0000256" key="1">
    <source>
        <dbReference type="ARBA" id="ARBA00012493"/>
    </source>
</evidence>
<dbReference type="GO" id="GO:0003964">
    <property type="term" value="F:RNA-directed DNA polymerase activity"/>
    <property type="evidence" value="ECO:0007669"/>
    <property type="project" value="UniProtKB-KW"/>
</dbReference>
<keyword evidence="8" id="KW-0695">RNA-directed DNA polymerase</keyword>
<dbReference type="EMBL" id="JARGEI010000006">
    <property type="protein sequence ID" value="KAJ8730401.1"/>
    <property type="molecule type" value="Genomic_DNA"/>
</dbReference>
<dbReference type="EC" id="2.7.7.49" evidence="1"/>
<dbReference type="InterPro" id="IPR000477">
    <property type="entry name" value="RT_dom"/>
</dbReference>
<dbReference type="FunFam" id="3.30.420.10:FF:000032">
    <property type="entry name" value="Retrovirus-related Pol polyprotein from transposon 297-like Protein"/>
    <property type="match status" value="1"/>
</dbReference>
<keyword evidence="13" id="KW-1185">Reference proteome</keyword>
<dbReference type="FunFam" id="3.10.10.10:FF:000007">
    <property type="entry name" value="Retrovirus-related Pol polyprotein from transposon 17.6-like Protein"/>
    <property type="match status" value="1"/>
</dbReference>
<proteinExistence type="predicted"/>
<feature type="compositionally biased region" description="Polar residues" evidence="9">
    <location>
        <begin position="743"/>
        <end position="754"/>
    </location>
</feature>
<dbReference type="Pfam" id="PF00665">
    <property type="entry name" value="rve"/>
    <property type="match status" value="1"/>
</dbReference>
<evidence type="ECO:0000256" key="8">
    <source>
        <dbReference type="ARBA" id="ARBA00022918"/>
    </source>
</evidence>
<evidence type="ECO:0000259" key="11">
    <source>
        <dbReference type="PROSITE" id="PS50994"/>
    </source>
</evidence>
<feature type="compositionally biased region" description="Polar residues" evidence="9">
    <location>
        <begin position="680"/>
        <end position="695"/>
    </location>
</feature>
<organism evidence="12 13">
    <name type="scientific">Mythimna separata</name>
    <name type="common">Oriental armyworm</name>
    <name type="synonym">Pseudaletia separata</name>
    <dbReference type="NCBI Taxonomy" id="271217"/>
    <lineage>
        <taxon>Eukaryota</taxon>
        <taxon>Metazoa</taxon>
        <taxon>Ecdysozoa</taxon>
        <taxon>Arthropoda</taxon>
        <taxon>Hexapoda</taxon>
        <taxon>Insecta</taxon>
        <taxon>Pterygota</taxon>
        <taxon>Neoptera</taxon>
        <taxon>Endopterygota</taxon>
        <taxon>Lepidoptera</taxon>
        <taxon>Glossata</taxon>
        <taxon>Ditrysia</taxon>
        <taxon>Noctuoidea</taxon>
        <taxon>Noctuidae</taxon>
        <taxon>Noctuinae</taxon>
        <taxon>Hadenini</taxon>
        <taxon>Mythimna</taxon>
    </lineage>
</organism>
<evidence type="ECO:0000256" key="3">
    <source>
        <dbReference type="ARBA" id="ARBA00022679"/>
    </source>
</evidence>
<dbReference type="GO" id="GO:0042575">
    <property type="term" value="C:DNA polymerase complex"/>
    <property type="evidence" value="ECO:0007669"/>
    <property type="project" value="UniProtKB-ARBA"/>
</dbReference>
<protein>
    <recommendedName>
        <fullName evidence="1">RNA-directed DNA polymerase</fullName>
        <ecNumber evidence="1">2.7.7.49</ecNumber>
    </recommendedName>
</protein>
<dbReference type="SUPFAM" id="SSF56672">
    <property type="entry name" value="DNA/RNA polymerases"/>
    <property type="match status" value="1"/>
</dbReference>
<evidence type="ECO:0000256" key="4">
    <source>
        <dbReference type="ARBA" id="ARBA00022695"/>
    </source>
</evidence>
<name>A0AAD8DYE5_MYTSE</name>
<evidence type="ECO:0000256" key="9">
    <source>
        <dbReference type="SAM" id="MobiDB-lite"/>
    </source>
</evidence>
<dbReference type="Proteomes" id="UP001231518">
    <property type="component" value="Chromosome 9"/>
</dbReference>
<dbReference type="Pfam" id="PF00078">
    <property type="entry name" value="RVT_1"/>
    <property type="match status" value="1"/>
</dbReference>
<dbReference type="PROSITE" id="PS50878">
    <property type="entry name" value="RT_POL"/>
    <property type="match status" value="1"/>
</dbReference>
<evidence type="ECO:0000256" key="5">
    <source>
        <dbReference type="ARBA" id="ARBA00022722"/>
    </source>
</evidence>
<dbReference type="Gene3D" id="1.10.340.70">
    <property type="match status" value="1"/>
</dbReference>
<evidence type="ECO:0000259" key="10">
    <source>
        <dbReference type="PROSITE" id="PS50878"/>
    </source>
</evidence>
<keyword evidence="2" id="KW-0645">Protease</keyword>
<dbReference type="InterPro" id="IPR050951">
    <property type="entry name" value="Retrovirus_Pol_polyprotein"/>
</dbReference>
<dbReference type="PANTHER" id="PTHR37984">
    <property type="entry name" value="PROTEIN CBG26694"/>
    <property type="match status" value="1"/>
</dbReference>
<keyword evidence="7" id="KW-0378">Hydrolase</keyword>
<dbReference type="PROSITE" id="PS50994">
    <property type="entry name" value="INTEGRASE"/>
    <property type="match status" value="1"/>
</dbReference>
<dbReference type="GO" id="GO:0015074">
    <property type="term" value="P:DNA integration"/>
    <property type="evidence" value="ECO:0007669"/>
    <property type="project" value="InterPro"/>
</dbReference>
<evidence type="ECO:0000256" key="2">
    <source>
        <dbReference type="ARBA" id="ARBA00022670"/>
    </source>
</evidence>
<dbReference type="InterPro" id="IPR012337">
    <property type="entry name" value="RNaseH-like_sf"/>
</dbReference>
<keyword evidence="5" id="KW-0540">Nuclease</keyword>
<feature type="domain" description="Reverse transcriptase" evidence="10">
    <location>
        <begin position="271"/>
        <end position="455"/>
    </location>
</feature>
<feature type="domain" description="Integrase catalytic" evidence="11">
    <location>
        <begin position="994"/>
        <end position="1153"/>
    </location>
</feature>
<dbReference type="InterPro" id="IPR001584">
    <property type="entry name" value="Integrase_cat-core"/>
</dbReference>
<dbReference type="InterPro" id="IPR036397">
    <property type="entry name" value="RNaseH_sf"/>
</dbReference>
<evidence type="ECO:0000256" key="6">
    <source>
        <dbReference type="ARBA" id="ARBA00022759"/>
    </source>
</evidence>
<dbReference type="Gene3D" id="3.30.420.10">
    <property type="entry name" value="Ribonuclease H-like superfamily/Ribonuclease H"/>
    <property type="match status" value="1"/>
</dbReference>
<dbReference type="CDD" id="cd01647">
    <property type="entry name" value="RT_LTR"/>
    <property type="match status" value="1"/>
</dbReference>
<dbReference type="CDD" id="cd09274">
    <property type="entry name" value="RNase_HI_RT_Ty3"/>
    <property type="match status" value="1"/>
</dbReference>
<reference evidence="12" key="1">
    <citation type="submission" date="2023-03" db="EMBL/GenBank/DDBJ databases">
        <title>Chromosome-level genomes of two armyworms, Mythimna separata and Mythimna loreyi, provide insights into the biosynthesis and reception of sex pheromones.</title>
        <authorList>
            <person name="Zhao H."/>
        </authorList>
    </citation>
    <scope>NUCLEOTIDE SEQUENCE</scope>
    <source>
        <strain evidence="12">BeijingLab</strain>
        <tissue evidence="12">Pupa</tissue>
    </source>
</reference>
<evidence type="ECO:0000256" key="7">
    <source>
        <dbReference type="ARBA" id="ARBA00022801"/>
    </source>
</evidence>
<dbReference type="InterPro" id="IPR041373">
    <property type="entry name" value="RT_RNaseH"/>
</dbReference>
<dbReference type="GO" id="GO:0006508">
    <property type="term" value="P:proteolysis"/>
    <property type="evidence" value="ECO:0007669"/>
    <property type="project" value="UniProtKB-KW"/>
</dbReference>
<dbReference type="InterPro" id="IPR043128">
    <property type="entry name" value="Rev_trsase/Diguanyl_cyclase"/>
</dbReference>
<dbReference type="Pfam" id="PF17921">
    <property type="entry name" value="Integrase_H2C2"/>
    <property type="match status" value="1"/>
</dbReference>
<keyword evidence="4" id="KW-0548">Nucleotidyltransferase</keyword>
<dbReference type="Gene3D" id="3.10.20.370">
    <property type="match status" value="1"/>
</dbReference>
<dbReference type="FunFam" id="1.10.340.70:FF:000001">
    <property type="entry name" value="Retrovirus-related Pol polyprotein from transposon gypsy-like Protein"/>
    <property type="match status" value="1"/>
</dbReference>
<dbReference type="FunFam" id="3.30.70.270:FF:000115">
    <property type="entry name" value="Polyprotein of retroviral origin, putative"/>
    <property type="match status" value="1"/>
</dbReference>
<feature type="region of interest" description="Disordered" evidence="9">
    <location>
        <begin position="712"/>
        <end position="754"/>
    </location>
</feature>
<evidence type="ECO:0000313" key="13">
    <source>
        <dbReference type="Proteomes" id="UP001231518"/>
    </source>
</evidence>
<dbReference type="InterPro" id="IPR041588">
    <property type="entry name" value="Integrase_H2C2"/>
</dbReference>
<dbReference type="FunFam" id="3.10.20.370:FF:000001">
    <property type="entry name" value="Retrovirus-related Pol polyprotein from transposon 17.6-like protein"/>
    <property type="match status" value="1"/>
</dbReference>
<dbReference type="InterPro" id="IPR043502">
    <property type="entry name" value="DNA/RNA_pol_sf"/>
</dbReference>
<dbReference type="Gene3D" id="3.30.70.270">
    <property type="match status" value="2"/>
</dbReference>
<dbReference type="GO" id="GO:0008233">
    <property type="term" value="F:peptidase activity"/>
    <property type="evidence" value="ECO:0007669"/>
    <property type="project" value="UniProtKB-KW"/>
</dbReference>
<dbReference type="SUPFAM" id="SSF53098">
    <property type="entry name" value="Ribonuclease H-like"/>
    <property type="match status" value="1"/>
</dbReference>
<comment type="caution">
    <text evidence="12">The sequence shown here is derived from an EMBL/GenBank/DDBJ whole genome shotgun (WGS) entry which is preliminary data.</text>
</comment>
<keyword evidence="6" id="KW-0255">Endonuclease</keyword>
<accession>A0AAD8DYE5</accession>
<dbReference type="GO" id="GO:0004519">
    <property type="term" value="F:endonuclease activity"/>
    <property type="evidence" value="ECO:0007669"/>
    <property type="project" value="UniProtKB-KW"/>
</dbReference>